<gene>
    <name evidence="1" type="ORF">COT51_00580</name>
</gene>
<comment type="caution">
    <text evidence="1">The sequence shown here is derived from an EMBL/GenBank/DDBJ whole genome shotgun (WGS) entry which is preliminary data.</text>
</comment>
<organism evidence="1 2">
    <name type="scientific">candidate division WWE3 bacterium CG08_land_8_20_14_0_20_41_15</name>
    <dbReference type="NCBI Taxonomy" id="1975086"/>
    <lineage>
        <taxon>Bacteria</taxon>
        <taxon>Katanobacteria</taxon>
    </lineage>
</organism>
<name>A0A2H0XA94_UNCKA</name>
<protein>
    <recommendedName>
        <fullName evidence="3">DUF2680 domain-containing protein</fullName>
    </recommendedName>
</protein>
<reference evidence="2" key="1">
    <citation type="submission" date="2017-09" db="EMBL/GenBank/DDBJ databases">
        <title>Depth-based differentiation of microbial function through sediment-hosted aquifers and enrichment of novel symbionts in the deep terrestrial subsurface.</title>
        <authorList>
            <person name="Probst A.J."/>
            <person name="Ladd B."/>
            <person name="Jarett J.K."/>
            <person name="Geller-Mcgrath D.E."/>
            <person name="Sieber C.M.K."/>
            <person name="Emerson J.B."/>
            <person name="Anantharaman K."/>
            <person name="Thomas B.C."/>
            <person name="Malmstrom R."/>
            <person name="Stieglmeier M."/>
            <person name="Klingl A."/>
            <person name="Woyke T."/>
            <person name="Ryan C.M."/>
            <person name="Banfield J.F."/>
        </authorList>
    </citation>
    <scope>NUCLEOTIDE SEQUENCE [LARGE SCALE GENOMIC DNA]</scope>
</reference>
<accession>A0A2H0XA94</accession>
<sequence length="156" mass="17387">MKKIIALSALAVVLGAGLLKSGIVFAQGNGQERMSTLVQKIADKFNLNKDEVQAIFDEDKAIRETEMKAEREAHRAEMQTKYEERLTQDVTYGKITEEQRKLILAKHKEMEANRETKMEGTRTELEAWAKENGIDSSYLMGGFGGRGRGGMGGFGK</sequence>
<evidence type="ECO:0000313" key="1">
    <source>
        <dbReference type="EMBL" id="PIS21857.1"/>
    </source>
</evidence>
<evidence type="ECO:0000313" key="2">
    <source>
        <dbReference type="Proteomes" id="UP000231098"/>
    </source>
</evidence>
<dbReference type="EMBL" id="PEYV01000011">
    <property type="protein sequence ID" value="PIS21857.1"/>
    <property type="molecule type" value="Genomic_DNA"/>
</dbReference>
<evidence type="ECO:0008006" key="3">
    <source>
        <dbReference type="Google" id="ProtNLM"/>
    </source>
</evidence>
<proteinExistence type="predicted"/>
<dbReference type="Proteomes" id="UP000231098">
    <property type="component" value="Unassembled WGS sequence"/>
</dbReference>
<dbReference type="AlphaFoldDB" id="A0A2H0XA94"/>